<name>A0AAD6SRP7_9AGAR</name>
<dbReference type="AlphaFoldDB" id="A0AAD6SRP7"/>
<dbReference type="EMBL" id="JARJCM010000069">
    <property type="protein sequence ID" value="KAJ7032836.1"/>
    <property type="molecule type" value="Genomic_DNA"/>
</dbReference>
<keyword evidence="3" id="KW-1185">Reference proteome</keyword>
<proteinExistence type="predicted"/>
<feature type="region of interest" description="Disordered" evidence="1">
    <location>
        <begin position="1"/>
        <end position="64"/>
    </location>
</feature>
<gene>
    <name evidence="2" type="ORF">C8F04DRAFT_1184538</name>
</gene>
<sequence>MGNGSPEATDDEEEHPIARRPKRKAVQIESTDSEDEEHLSPRKRLYSRQRLGDGEHDVDEEDGDEVIYCLEPAANDEYVRSQYIDDEAESDYQAEEEEEDDLADFIVQDDEDDQEEYSGED</sequence>
<protein>
    <submittedName>
        <fullName evidence="2">Uncharacterized protein</fullName>
    </submittedName>
</protein>
<feature type="region of interest" description="Disordered" evidence="1">
    <location>
        <begin position="87"/>
        <end position="121"/>
    </location>
</feature>
<organism evidence="2 3">
    <name type="scientific">Mycena alexandri</name>
    <dbReference type="NCBI Taxonomy" id="1745969"/>
    <lineage>
        <taxon>Eukaryota</taxon>
        <taxon>Fungi</taxon>
        <taxon>Dikarya</taxon>
        <taxon>Basidiomycota</taxon>
        <taxon>Agaricomycotina</taxon>
        <taxon>Agaricomycetes</taxon>
        <taxon>Agaricomycetidae</taxon>
        <taxon>Agaricales</taxon>
        <taxon>Marasmiineae</taxon>
        <taxon>Mycenaceae</taxon>
        <taxon>Mycena</taxon>
    </lineage>
</organism>
<evidence type="ECO:0000313" key="2">
    <source>
        <dbReference type="EMBL" id="KAJ7032836.1"/>
    </source>
</evidence>
<comment type="caution">
    <text evidence="2">The sequence shown here is derived from an EMBL/GenBank/DDBJ whole genome shotgun (WGS) entry which is preliminary data.</text>
</comment>
<reference evidence="2" key="1">
    <citation type="submission" date="2023-03" db="EMBL/GenBank/DDBJ databases">
        <title>Massive genome expansion in bonnet fungi (Mycena s.s.) driven by repeated elements and novel gene families across ecological guilds.</title>
        <authorList>
            <consortium name="Lawrence Berkeley National Laboratory"/>
            <person name="Harder C.B."/>
            <person name="Miyauchi S."/>
            <person name="Viragh M."/>
            <person name="Kuo A."/>
            <person name="Thoen E."/>
            <person name="Andreopoulos B."/>
            <person name="Lu D."/>
            <person name="Skrede I."/>
            <person name="Drula E."/>
            <person name="Henrissat B."/>
            <person name="Morin E."/>
            <person name="Kohler A."/>
            <person name="Barry K."/>
            <person name="LaButti K."/>
            <person name="Morin E."/>
            <person name="Salamov A."/>
            <person name="Lipzen A."/>
            <person name="Mereny Z."/>
            <person name="Hegedus B."/>
            <person name="Baldrian P."/>
            <person name="Stursova M."/>
            <person name="Weitz H."/>
            <person name="Taylor A."/>
            <person name="Grigoriev I.V."/>
            <person name="Nagy L.G."/>
            <person name="Martin F."/>
            <person name="Kauserud H."/>
        </authorList>
    </citation>
    <scope>NUCLEOTIDE SEQUENCE</scope>
    <source>
        <strain evidence="2">CBHHK200</strain>
    </source>
</reference>
<evidence type="ECO:0000313" key="3">
    <source>
        <dbReference type="Proteomes" id="UP001218188"/>
    </source>
</evidence>
<accession>A0AAD6SRP7</accession>
<evidence type="ECO:0000256" key="1">
    <source>
        <dbReference type="SAM" id="MobiDB-lite"/>
    </source>
</evidence>
<dbReference type="Proteomes" id="UP001218188">
    <property type="component" value="Unassembled WGS sequence"/>
</dbReference>